<protein>
    <recommendedName>
        <fullName evidence="8">Major facilitator superfamily (MFS) profile domain-containing protein</fullName>
    </recommendedName>
</protein>
<feature type="transmembrane region" description="Helical" evidence="6">
    <location>
        <begin position="91"/>
        <end position="114"/>
    </location>
</feature>
<dbReference type="AlphaFoldDB" id="A0A292PT32"/>
<comment type="subcellular location">
    <subcellularLocation>
        <location evidence="1">Membrane</location>
        <topology evidence="1">Multi-pass membrane protein</topology>
    </subcellularLocation>
</comment>
<gene>
    <name evidence="9" type="ORF">GSTUAT00006286001</name>
</gene>
<evidence type="ECO:0000256" key="7">
    <source>
        <dbReference type="SAM" id="SignalP"/>
    </source>
</evidence>
<dbReference type="PANTHER" id="PTHR23504:SF15">
    <property type="entry name" value="MAJOR FACILITATOR SUPERFAMILY (MFS) PROFILE DOMAIN-CONTAINING PROTEIN"/>
    <property type="match status" value="1"/>
</dbReference>
<keyword evidence="5 6" id="KW-0472">Membrane</keyword>
<dbReference type="Proteomes" id="UP001412239">
    <property type="component" value="Unassembled WGS sequence"/>
</dbReference>
<evidence type="ECO:0000256" key="2">
    <source>
        <dbReference type="ARBA" id="ARBA00022448"/>
    </source>
</evidence>
<evidence type="ECO:0000256" key="1">
    <source>
        <dbReference type="ARBA" id="ARBA00004141"/>
    </source>
</evidence>
<feature type="non-terminal residue" evidence="9">
    <location>
        <position position="1"/>
    </location>
</feature>
<feature type="non-terminal residue" evidence="9">
    <location>
        <position position="599"/>
    </location>
</feature>
<evidence type="ECO:0000256" key="6">
    <source>
        <dbReference type="SAM" id="Phobius"/>
    </source>
</evidence>
<feature type="transmembrane region" description="Helical" evidence="6">
    <location>
        <begin position="261"/>
        <end position="283"/>
    </location>
</feature>
<feature type="transmembrane region" description="Helical" evidence="6">
    <location>
        <begin position="126"/>
        <end position="148"/>
    </location>
</feature>
<accession>A0A292PT32</accession>
<organism evidence="9 10">
    <name type="scientific">Tuber aestivum</name>
    <name type="common">summer truffle</name>
    <dbReference type="NCBI Taxonomy" id="59557"/>
    <lineage>
        <taxon>Eukaryota</taxon>
        <taxon>Fungi</taxon>
        <taxon>Dikarya</taxon>
        <taxon>Ascomycota</taxon>
        <taxon>Pezizomycotina</taxon>
        <taxon>Pezizomycetes</taxon>
        <taxon>Pezizales</taxon>
        <taxon>Tuberaceae</taxon>
        <taxon>Tuber</taxon>
    </lineage>
</organism>
<feature type="signal peptide" evidence="7">
    <location>
        <begin position="1"/>
        <end position="23"/>
    </location>
</feature>
<dbReference type="GO" id="GO:0022857">
    <property type="term" value="F:transmembrane transporter activity"/>
    <property type="evidence" value="ECO:0007669"/>
    <property type="project" value="InterPro"/>
</dbReference>
<evidence type="ECO:0000256" key="4">
    <source>
        <dbReference type="ARBA" id="ARBA00022989"/>
    </source>
</evidence>
<dbReference type="InterPro" id="IPR036259">
    <property type="entry name" value="MFS_trans_sf"/>
</dbReference>
<feature type="transmembrane region" description="Helical" evidence="6">
    <location>
        <begin position="446"/>
        <end position="465"/>
    </location>
</feature>
<feature type="transmembrane region" description="Helical" evidence="6">
    <location>
        <begin position="505"/>
        <end position="525"/>
    </location>
</feature>
<dbReference type="GO" id="GO:0016020">
    <property type="term" value="C:membrane"/>
    <property type="evidence" value="ECO:0007669"/>
    <property type="project" value="UniProtKB-SubCell"/>
</dbReference>
<feature type="transmembrane region" description="Helical" evidence="6">
    <location>
        <begin position="477"/>
        <end position="493"/>
    </location>
</feature>
<evidence type="ECO:0000259" key="8">
    <source>
        <dbReference type="PROSITE" id="PS50850"/>
    </source>
</evidence>
<dbReference type="InterPro" id="IPR011701">
    <property type="entry name" value="MFS"/>
</dbReference>
<dbReference type="Gene3D" id="1.20.1250.20">
    <property type="entry name" value="MFS general substrate transporter like domains"/>
    <property type="match status" value="1"/>
</dbReference>
<keyword evidence="2" id="KW-0813">Transport</keyword>
<feature type="transmembrane region" description="Helical" evidence="6">
    <location>
        <begin position="537"/>
        <end position="558"/>
    </location>
</feature>
<feature type="transmembrane region" description="Helical" evidence="6">
    <location>
        <begin position="394"/>
        <end position="411"/>
    </location>
</feature>
<keyword evidence="3 6" id="KW-0812">Transmembrane</keyword>
<evidence type="ECO:0000256" key="3">
    <source>
        <dbReference type="ARBA" id="ARBA00022692"/>
    </source>
</evidence>
<dbReference type="EMBL" id="LN891075">
    <property type="protein sequence ID" value="CUS09630.1"/>
    <property type="molecule type" value="Genomic_DNA"/>
</dbReference>
<dbReference type="PANTHER" id="PTHR23504">
    <property type="entry name" value="MAJOR FACILITATOR SUPERFAMILY DOMAIN-CONTAINING PROTEIN 10"/>
    <property type="match status" value="1"/>
</dbReference>
<dbReference type="SUPFAM" id="SSF103473">
    <property type="entry name" value="MFS general substrate transporter"/>
    <property type="match status" value="1"/>
</dbReference>
<name>A0A292PT32_9PEZI</name>
<keyword evidence="4 6" id="KW-1133">Transmembrane helix</keyword>
<dbReference type="InterPro" id="IPR020846">
    <property type="entry name" value="MFS_dom"/>
</dbReference>
<feature type="transmembrane region" description="Helical" evidence="6">
    <location>
        <begin position="570"/>
        <end position="595"/>
    </location>
</feature>
<feature type="transmembrane region" description="Helical" evidence="6">
    <location>
        <begin position="160"/>
        <end position="178"/>
    </location>
</feature>
<evidence type="ECO:0000313" key="9">
    <source>
        <dbReference type="EMBL" id="CUS09630.1"/>
    </source>
</evidence>
<feature type="chain" id="PRO_5012629474" description="Major facilitator superfamily (MFS) profile domain-containing protein" evidence="7">
    <location>
        <begin position="24"/>
        <end position="599"/>
    </location>
</feature>
<dbReference type="PROSITE" id="PS50850">
    <property type="entry name" value="MFS"/>
    <property type="match status" value="1"/>
</dbReference>
<sequence length="599" mass="65467">RATRPNPPVGILQVCLLPFPSLASPHPLKGGYFAYNACQLIPVAKAVPGMEEFPVRQLFVLCKFFVSFPAATCFLPNPCLRFHRRWKGGRFFVVALCRICEPISFCSNLPYIYYMIESLAVRANEIAVYAGMVTGAFAFAEFTTGMRWGKISEIFGRKPILIMGLVGAMFSMIIFGFAKSFPVALIARAVGGALNGNVGVIQTTVAELVTEKEYQGAFAVMPFVRCLWSIIGRTLGGLLAEPVKRYLAVFHSGGVLEECPYLLPNLVSAIVLVVGIIIGTLFLEEAHEILHEKLDIGVRAGRKIAKALFGCDHFFPFPHTNDLSLPFWRSQTEWGGISVIISRSITRSNTVGFPFTKGRKRKATISVKQTITKRNGTVAYGSERDLKSPRHSPPPVIALIVSYGILAYHTMGFEQLFPVFLSTPQAAGPPHYLFKFTGSFSLDTRSIGLILSAQGVVSMAIRLFLFQPIVEHFGTLSVYRFCMFLYPISYFRVPYIDFLPPSLSVAGAGTVLLVRVAFSVLAYPCNVILLTNAAPSLLVLSAIDGISAGAVSLCRAFGPTITGSIHTQGLGWGMVGLAWWVNAGICVTGGIQCLWMKEE</sequence>
<evidence type="ECO:0000313" key="10">
    <source>
        <dbReference type="Proteomes" id="UP001412239"/>
    </source>
</evidence>
<keyword evidence="7" id="KW-0732">Signal</keyword>
<keyword evidence="10" id="KW-1185">Reference proteome</keyword>
<dbReference type="Pfam" id="PF07690">
    <property type="entry name" value="MFS_1"/>
    <property type="match status" value="1"/>
</dbReference>
<proteinExistence type="predicted"/>
<reference evidence="9" key="1">
    <citation type="submission" date="2015-10" db="EMBL/GenBank/DDBJ databases">
        <authorList>
            <person name="Regsiter A."/>
            <person name="william w."/>
        </authorList>
    </citation>
    <scope>NUCLEOTIDE SEQUENCE</scope>
    <source>
        <strain evidence="9">Montdore</strain>
    </source>
</reference>
<feature type="domain" description="Major facilitator superfamily (MFS) profile" evidence="8">
    <location>
        <begin position="90"/>
        <end position="599"/>
    </location>
</feature>
<evidence type="ECO:0000256" key="5">
    <source>
        <dbReference type="ARBA" id="ARBA00023136"/>
    </source>
</evidence>